<name>A0A9P8WFY1_9HYPO</name>
<evidence type="ECO:0000259" key="1">
    <source>
        <dbReference type="Pfam" id="PF09830"/>
    </source>
</evidence>
<dbReference type="Pfam" id="PF19327">
    <property type="entry name" value="Ap4A_phos_N"/>
    <property type="match status" value="1"/>
</dbReference>
<dbReference type="Proteomes" id="UP000777438">
    <property type="component" value="Unassembled WGS sequence"/>
</dbReference>
<sequence>MSSNVDSIALDEAALTERFDQLVKDGVIFYDPDPKVIPCEDGGYKFEFQITHALKNKPGIPSSPPAHQVAPSSIPGSDINVSGFEIQPIGATHLLAYNMFSGFRPHFLLLTQNGHRKQHEPLDMDDIQALYVVLSAMKGEYMALYNCGEDSGCSRSHKHMQLIPHATATFDVWRNIMAQGPNMPYQSFVGTFPSGLPEPQELLCIYLELFQQAQNALGQSVSEGNRAPPHNVIFDRNGIMVIPRRAAGISRAGANAAGMLGVLWMSSEARAQEWMDLGPVNVLKAAGVPETSGD</sequence>
<feature type="domain" description="ATP adenylyltransferase C-terminal" evidence="1">
    <location>
        <begin position="181"/>
        <end position="289"/>
    </location>
</feature>
<evidence type="ECO:0000313" key="4">
    <source>
        <dbReference type="Proteomes" id="UP000777438"/>
    </source>
</evidence>
<dbReference type="InterPro" id="IPR043171">
    <property type="entry name" value="Ap4A_phos1/2-like"/>
</dbReference>
<evidence type="ECO:0008006" key="5">
    <source>
        <dbReference type="Google" id="ProtNLM"/>
    </source>
</evidence>
<dbReference type="GO" id="GO:0003877">
    <property type="term" value="F:ATP:ADP adenylyltransferase activity"/>
    <property type="evidence" value="ECO:0007669"/>
    <property type="project" value="InterPro"/>
</dbReference>
<gene>
    <name evidence="3" type="ORF">B0T10DRAFT_602193</name>
</gene>
<feature type="domain" description="Ap4A phosphorylase 1/2 N-terminal" evidence="2">
    <location>
        <begin position="86"/>
        <end position="167"/>
    </location>
</feature>
<dbReference type="InterPro" id="IPR045759">
    <property type="entry name" value="Ap4A_phos1/2_N"/>
</dbReference>
<dbReference type="InterPro" id="IPR019200">
    <property type="entry name" value="ATP_adenylylTrfase_C"/>
</dbReference>
<evidence type="ECO:0000259" key="2">
    <source>
        <dbReference type="Pfam" id="PF19327"/>
    </source>
</evidence>
<protein>
    <recommendedName>
        <fullName evidence="5">Phosphorylase</fullName>
    </recommendedName>
</protein>
<dbReference type="InterPro" id="IPR036265">
    <property type="entry name" value="HIT-like_sf"/>
</dbReference>
<dbReference type="EMBL" id="JAGPYM010000003">
    <property type="protein sequence ID" value="KAH6896773.1"/>
    <property type="molecule type" value="Genomic_DNA"/>
</dbReference>
<dbReference type="GO" id="GO:0005524">
    <property type="term" value="F:ATP binding"/>
    <property type="evidence" value="ECO:0007669"/>
    <property type="project" value="InterPro"/>
</dbReference>
<accession>A0A9P8WFY1</accession>
<dbReference type="AlphaFoldDB" id="A0A9P8WFY1"/>
<dbReference type="PANTHER" id="PTHR38420:SF1">
    <property type="entry name" value="PUTATIVE (AFU_ORTHOLOGUE AFUA_5G14690)-RELATED"/>
    <property type="match status" value="1"/>
</dbReference>
<dbReference type="PANTHER" id="PTHR38420">
    <property type="entry name" value="AP-4-A PHOSPHORYLASE II"/>
    <property type="match status" value="1"/>
</dbReference>
<dbReference type="OrthoDB" id="10267950at2759"/>
<organism evidence="3 4">
    <name type="scientific">Thelonectria olida</name>
    <dbReference type="NCBI Taxonomy" id="1576542"/>
    <lineage>
        <taxon>Eukaryota</taxon>
        <taxon>Fungi</taxon>
        <taxon>Dikarya</taxon>
        <taxon>Ascomycota</taxon>
        <taxon>Pezizomycotina</taxon>
        <taxon>Sordariomycetes</taxon>
        <taxon>Hypocreomycetidae</taxon>
        <taxon>Hypocreales</taxon>
        <taxon>Nectriaceae</taxon>
        <taxon>Thelonectria</taxon>
    </lineage>
</organism>
<dbReference type="InterPro" id="IPR009163">
    <property type="entry name" value="Ap4A_phos1/2"/>
</dbReference>
<proteinExistence type="predicted"/>
<reference evidence="3 4" key="1">
    <citation type="journal article" date="2021" name="Nat. Commun.">
        <title>Genetic determinants of endophytism in the Arabidopsis root mycobiome.</title>
        <authorList>
            <person name="Mesny F."/>
            <person name="Miyauchi S."/>
            <person name="Thiergart T."/>
            <person name="Pickel B."/>
            <person name="Atanasova L."/>
            <person name="Karlsson M."/>
            <person name="Huettel B."/>
            <person name="Barry K.W."/>
            <person name="Haridas S."/>
            <person name="Chen C."/>
            <person name="Bauer D."/>
            <person name="Andreopoulos W."/>
            <person name="Pangilinan J."/>
            <person name="LaButti K."/>
            <person name="Riley R."/>
            <person name="Lipzen A."/>
            <person name="Clum A."/>
            <person name="Drula E."/>
            <person name="Henrissat B."/>
            <person name="Kohler A."/>
            <person name="Grigoriev I.V."/>
            <person name="Martin F.M."/>
            <person name="Hacquard S."/>
        </authorList>
    </citation>
    <scope>NUCLEOTIDE SEQUENCE [LARGE SCALE GENOMIC DNA]</scope>
    <source>
        <strain evidence="3 4">MPI-CAGE-CH-0241</strain>
    </source>
</reference>
<dbReference type="SUPFAM" id="SSF54197">
    <property type="entry name" value="HIT-like"/>
    <property type="match status" value="1"/>
</dbReference>
<dbReference type="Gene3D" id="3.30.428.70">
    <property type="match status" value="1"/>
</dbReference>
<keyword evidence="4" id="KW-1185">Reference proteome</keyword>
<dbReference type="Pfam" id="PF09830">
    <property type="entry name" value="ATP_transf"/>
    <property type="match status" value="1"/>
</dbReference>
<dbReference type="GO" id="GO:0009117">
    <property type="term" value="P:nucleotide metabolic process"/>
    <property type="evidence" value="ECO:0007669"/>
    <property type="project" value="InterPro"/>
</dbReference>
<comment type="caution">
    <text evidence="3">The sequence shown here is derived from an EMBL/GenBank/DDBJ whole genome shotgun (WGS) entry which is preliminary data.</text>
</comment>
<evidence type="ECO:0000313" key="3">
    <source>
        <dbReference type="EMBL" id="KAH6896773.1"/>
    </source>
</evidence>